<protein>
    <submittedName>
        <fullName evidence="6">Crp/Fnr family transcriptional regulator</fullName>
    </submittedName>
</protein>
<dbReference type="Proteomes" id="UP000786989">
    <property type="component" value="Unassembled WGS sequence"/>
</dbReference>
<dbReference type="PROSITE" id="PS50042">
    <property type="entry name" value="CNMP_BINDING_3"/>
    <property type="match status" value="1"/>
</dbReference>
<dbReference type="Pfam" id="PF00027">
    <property type="entry name" value="cNMP_binding"/>
    <property type="match status" value="1"/>
</dbReference>
<dbReference type="InterPro" id="IPR014710">
    <property type="entry name" value="RmlC-like_jellyroll"/>
</dbReference>
<keyword evidence="1" id="KW-0805">Transcription regulation</keyword>
<reference evidence="6" key="1">
    <citation type="journal article" date="2021" name="PeerJ">
        <title>Extensive microbial diversity within the chicken gut microbiome revealed by metagenomics and culture.</title>
        <authorList>
            <person name="Gilroy R."/>
            <person name="Ravi A."/>
            <person name="Getino M."/>
            <person name="Pursley I."/>
            <person name="Horton D.L."/>
            <person name="Alikhan N.F."/>
            <person name="Baker D."/>
            <person name="Gharbi K."/>
            <person name="Hall N."/>
            <person name="Watson M."/>
            <person name="Adriaenssens E.M."/>
            <person name="Foster-Nyarko E."/>
            <person name="Jarju S."/>
            <person name="Secka A."/>
            <person name="Antonio M."/>
            <person name="Oren A."/>
            <person name="Chaudhuri R.R."/>
            <person name="La Ragione R."/>
            <person name="Hildebrand F."/>
            <person name="Pallen M.J."/>
        </authorList>
    </citation>
    <scope>NUCLEOTIDE SEQUENCE</scope>
    <source>
        <strain evidence="6">ChiGjej6B6-11269</strain>
    </source>
</reference>
<evidence type="ECO:0000313" key="6">
    <source>
        <dbReference type="EMBL" id="HJF65516.1"/>
    </source>
</evidence>
<name>A0A9D2UX31_9ACTN</name>
<evidence type="ECO:0000256" key="3">
    <source>
        <dbReference type="ARBA" id="ARBA00023163"/>
    </source>
</evidence>
<evidence type="ECO:0000256" key="2">
    <source>
        <dbReference type="ARBA" id="ARBA00023125"/>
    </source>
</evidence>
<keyword evidence="2" id="KW-0238">DNA-binding</keyword>
<dbReference type="InterPro" id="IPR018490">
    <property type="entry name" value="cNMP-bd_dom_sf"/>
</dbReference>
<dbReference type="SUPFAM" id="SSF46785">
    <property type="entry name" value="Winged helix' DNA-binding domain"/>
    <property type="match status" value="1"/>
</dbReference>
<dbReference type="PROSITE" id="PS51063">
    <property type="entry name" value="HTH_CRP_2"/>
    <property type="match status" value="1"/>
</dbReference>
<sequence>MQQWESVLASCILFKDINSADYAQILERTNARIVSYEPNDLLIRLGETTTFAGIVLDGTVEIGFYDEAGSPVNVNHLRAPEPFADAIACSHMPSVIQARAVDACTVLWMDTAALMTSAASGTCPSAAQLMENMVRMLSRKNIFLNRKMQILAQKRTRDRIKMYLRNRCLPDSDTQVSFSRNDLAHYLNVDRSALSRELGRMRDEGIIDIRGNAIVVVDPSFLD</sequence>
<feature type="domain" description="HTH crp-type" evidence="5">
    <location>
        <begin position="154"/>
        <end position="220"/>
    </location>
</feature>
<dbReference type="InterPro" id="IPR000595">
    <property type="entry name" value="cNMP-bd_dom"/>
</dbReference>
<dbReference type="Pfam" id="PF13545">
    <property type="entry name" value="HTH_Crp_2"/>
    <property type="match status" value="1"/>
</dbReference>
<comment type="caution">
    <text evidence="6">The sequence shown here is derived from an EMBL/GenBank/DDBJ whole genome shotgun (WGS) entry which is preliminary data.</text>
</comment>
<proteinExistence type="predicted"/>
<evidence type="ECO:0000313" key="7">
    <source>
        <dbReference type="Proteomes" id="UP000786989"/>
    </source>
</evidence>
<dbReference type="GO" id="GO:0003677">
    <property type="term" value="F:DNA binding"/>
    <property type="evidence" value="ECO:0007669"/>
    <property type="project" value="UniProtKB-KW"/>
</dbReference>
<dbReference type="InterPro" id="IPR012318">
    <property type="entry name" value="HTH_CRP"/>
</dbReference>
<evidence type="ECO:0000256" key="1">
    <source>
        <dbReference type="ARBA" id="ARBA00023015"/>
    </source>
</evidence>
<dbReference type="SUPFAM" id="SSF51206">
    <property type="entry name" value="cAMP-binding domain-like"/>
    <property type="match status" value="1"/>
</dbReference>
<accession>A0A9D2UX31</accession>
<organism evidence="6 7">
    <name type="scientific">Slackia equolifaciens</name>
    <dbReference type="NCBI Taxonomy" id="498718"/>
    <lineage>
        <taxon>Bacteria</taxon>
        <taxon>Bacillati</taxon>
        <taxon>Actinomycetota</taxon>
        <taxon>Coriobacteriia</taxon>
        <taxon>Eggerthellales</taxon>
        <taxon>Eggerthellaceae</taxon>
        <taxon>Slackia</taxon>
    </lineage>
</organism>
<gene>
    <name evidence="6" type="ORF">K8U77_05300</name>
</gene>
<dbReference type="InterPro" id="IPR036390">
    <property type="entry name" value="WH_DNA-bd_sf"/>
</dbReference>
<dbReference type="CDD" id="cd00038">
    <property type="entry name" value="CAP_ED"/>
    <property type="match status" value="1"/>
</dbReference>
<evidence type="ECO:0000259" key="5">
    <source>
        <dbReference type="PROSITE" id="PS51063"/>
    </source>
</evidence>
<keyword evidence="3" id="KW-0804">Transcription</keyword>
<feature type="domain" description="Cyclic nucleotide-binding" evidence="4">
    <location>
        <begin position="13"/>
        <end position="114"/>
    </location>
</feature>
<dbReference type="Gene3D" id="2.60.120.10">
    <property type="entry name" value="Jelly Rolls"/>
    <property type="match status" value="1"/>
</dbReference>
<dbReference type="EMBL" id="DYWI01000097">
    <property type="protein sequence ID" value="HJF65516.1"/>
    <property type="molecule type" value="Genomic_DNA"/>
</dbReference>
<reference evidence="6" key="2">
    <citation type="submission" date="2021-09" db="EMBL/GenBank/DDBJ databases">
        <authorList>
            <person name="Gilroy R."/>
        </authorList>
    </citation>
    <scope>NUCLEOTIDE SEQUENCE</scope>
    <source>
        <strain evidence="6">ChiGjej6B6-11269</strain>
    </source>
</reference>
<dbReference type="GO" id="GO:0006355">
    <property type="term" value="P:regulation of DNA-templated transcription"/>
    <property type="evidence" value="ECO:0007669"/>
    <property type="project" value="InterPro"/>
</dbReference>
<dbReference type="AlphaFoldDB" id="A0A9D2UX31"/>
<evidence type="ECO:0000259" key="4">
    <source>
        <dbReference type="PROSITE" id="PS50042"/>
    </source>
</evidence>